<name>A0A6C0KMI2_9ZZZZ</name>
<proteinExistence type="predicted"/>
<dbReference type="InterPro" id="IPR027417">
    <property type="entry name" value="P-loop_NTPase"/>
</dbReference>
<dbReference type="CDD" id="cd00009">
    <property type="entry name" value="AAA"/>
    <property type="match status" value="1"/>
</dbReference>
<organism evidence="3">
    <name type="scientific">viral metagenome</name>
    <dbReference type="NCBI Taxonomy" id="1070528"/>
    <lineage>
        <taxon>unclassified sequences</taxon>
        <taxon>metagenomes</taxon>
        <taxon>organismal metagenomes</taxon>
    </lineage>
</organism>
<dbReference type="InterPro" id="IPR003959">
    <property type="entry name" value="ATPase_AAA_core"/>
</dbReference>
<accession>A0A6C0KMI2</accession>
<dbReference type="Gene3D" id="3.40.50.300">
    <property type="entry name" value="P-loop containing nucleotide triphosphate hydrolases"/>
    <property type="match status" value="1"/>
</dbReference>
<sequence length="391" mass="43743">MAVSLHPTIENSILQWFDNRTTPAVFLVGPPGVGKTTLAYRVMQQRNMRISEFNASHTRSGACFRKIILPLLQRGGVINMMEKGSQGGLGVILDEIDGLSSGEKGGLQSLLAYLREWKPTNPGIPVIFISNTIHQRILQMISRYCMTFKVGMADQNQVSSLLGSQVPQQWISQGGGDLRPLLRGEYKNLSETYNENEPNIDIPDGVVPLAKWCLYSEMDPYITLEMENNDSNLAGLVIAENLPDRLEGVKGNTREAWDLYLKLFKCIQESDYADYWAFFYQTWRLLALSQDVKLNTINLFLSQEVPWKKEEPPLTSIRYTPVLTKQSALFNAWKLLCEIADSQGVSIRLTPMALMMMANVEAANGTGGKKQDKKKKVESMVLMPAAVGEIG</sequence>
<dbReference type="AlphaFoldDB" id="A0A6C0KMI2"/>
<dbReference type="InterPro" id="IPR003593">
    <property type="entry name" value="AAA+_ATPase"/>
</dbReference>
<reference evidence="3" key="1">
    <citation type="journal article" date="2020" name="Nature">
        <title>Giant virus diversity and host interactions through global metagenomics.</title>
        <authorList>
            <person name="Schulz F."/>
            <person name="Roux S."/>
            <person name="Paez-Espino D."/>
            <person name="Jungbluth S."/>
            <person name="Walsh D.A."/>
            <person name="Denef V.J."/>
            <person name="McMahon K.D."/>
            <person name="Konstantinidis K.T."/>
            <person name="Eloe-Fadrosh E.A."/>
            <person name="Kyrpides N.C."/>
            <person name="Woyke T."/>
        </authorList>
    </citation>
    <scope>NUCLEOTIDE SEQUENCE</scope>
    <source>
        <strain evidence="3">GVMAG-S-3300013006-138</strain>
    </source>
</reference>
<dbReference type="GO" id="GO:0016887">
    <property type="term" value="F:ATP hydrolysis activity"/>
    <property type="evidence" value="ECO:0007669"/>
    <property type="project" value="InterPro"/>
</dbReference>
<dbReference type="GO" id="GO:0006260">
    <property type="term" value="P:DNA replication"/>
    <property type="evidence" value="ECO:0007669"/>
    <property type="project" value="UniProtKB-KW"/>
</dbReference>
<keyword evidence="1" id="KW-0235">DNA replication</keyword>
<evidence type="ECO:0000313" key="3">
    <source>
        <dbReference type="EMBL" id="QHU18356.1"/>
    </source>
</evidence>
<dbReference type="PANTHER" id="PTHR23389:SF6">
    <property type="entry name" value="REPLICATION FACTOR C SUBUNIT 1"/>
    <property type="match status" value="1"/>
</dbReference>
<dbReference type="EMBL" id="MN740928">
    <property type="protein sequence ID" value="QHU18356.1"/>
    <property type="molecule type" value="Genomic_DNA"/>
</dbReference>
<dbReference type="SUPFAM" id="SSF52540">
    <property type="entry name" value="P-loop containing nucleoside triphosphate hydrolases"/>
    <property type="match status" value="1"/>
</dbReference>
<evidence type="ECO:0000256" key="1">
    <source>
        <dbReference type="ARBA" id="ARBA00022705"/>
    </source>
</evidence>
<dbReference type="GO" id="GO:0005524">
    <property type="term" value="F:ATP binding"/>
    <property type="evidence" value="ECO:0007669"/>
    <property type="project" value="InterPro"/>
</dbReference>
<dbReference type="GO" id="GO:0005634">
    <property type="term" value="C:nucleus"/>
    <property type="evidence" value="ECO:0007669"/>
    <property type="project" value="TreeGrafter"/>
</dbReference>
<evidence type="ECO:0000259" key="2">
    <source>
        <dbReference type="SMART" id="SM00382"/>
    </source>
</evidence>
<dbReference type="SMART" id="SM00382">
    <property type="entry name" value="AAA"/>
    <property type="match status" value="1"/>
</dbReference>
<protein>
    <recommendedName>
        <fullName evidence="2">AAA+ ATPase domain-containing protein</fullName>
    </recommendedName>
</protein>
<feature type="domain" description="AAA+ ATPase" evidence="2">
    <location>
        <begin position="21"/>
        <end position="156"/>
    </location>
</feature>
<dbReference type="GO" id="GO:0003677">
    <property type="term" value="F:DNA binding"/>
    <property type="evidence" value="ECO:0007669"/>
    <property type="project" value="TreeGrafter"/>
</dbReference>
<dbReference type="Pfam" id="PF00004">
    <property type="entry name" value="AAA"/>
    <property type="match status" value="1"/>
</dbReference>
<dbReference type="PANTHER" id="PTHR23389">
    <property type="entry name" value="CHROMOSOME TRANSMISSION FIDELITY FACTOR 18"/>
    <property type="match status" value="1"/>
</dbReference>